<evidence type="ECO:0000313" key="3">
    <source>
        <dbReference type="Proteomes" id="UP001174934"/>
    </source>
</evidence>
<feature type="region of interest" description="Disordered" evidence="1">
    <location>
        <begin position="194"/>
        <end position="221"/>
    </location>
</feature>
<evidence type="ECO:0000313" key="2">
    <source>
        <dbReference type="EMBL" id="KAK0629473.1"/>
    </source>
</evidence>
<dbReference type="EMBL" id="JAULSR010000002">
    <property type="protein sequence ID" value="KAK0629473.1"/>
    <property type="molecule type" value="Genomic_DNA"/>
</dbReference>
<keyword evidence="3" id="KW-1185">Reference proteome</keyword>
<organism evidence="2 3">
    <name type="scientific">Bombardia bombarda</name>
    <dbReference type="NCBI Taxonomy" id="252184"/>
    <lineage>
        <taxon>Eukaryota</taxon>
        <taxon>Fungi</taxon>
        <taxon>Dikarya</taxon>
        <taxon>Ascomycota</taxon>
        <taxon>Pezizomycotina</taxon>
        <taxon>Sordariomycetes</taxon>
        <taxon>Sordariomycetidae</taxon>
        <taxon>Sordariales</taxon>
        <taxon>Lasiosphaeriaceae</taxon>
        <taxon>Bombardia</taxon>
    </lineage>
</organism>
<sequence>MTHPSYRQDFNNGTRYREPGLRTRDERPVIIGSNFDQVHDAGDYVAQRLLPAMLDRSDRPLKVVMNYGTLYLEDSHLYPDALAISRSGGGTTRASSNAVIYNAPGCTMAIGKSSTSLPPMDLAPVYANNSNNNNNNNNISSSSRSKRYVDLCRGCFKRQFVDSSGYCVECDYFVPSLSERGLILDGIRHVRGLGNMGERDRRRPGITGTSSSSRHRGWERRDRGLQRRYSLSGYHSDSDSGLY</sequence>
<reference evidence="2" key="1">
    <citation type="submission" date="2023-06" db="EMBL/GenBank/DDBJ databases">
        <title>Genome-scale phylogeny and comparative genomics of the fungal order Sordariales.</title>
        <authorList>
            <consortium name="Lawrence Berkeley National Laboratory"/>
            <person name="Hensen N."/>
            <person name="Bonometti L."/>
            <person name="Westerberg I."/>
            <person name="Brannstrom I.O."/>
            <person name="Guillou S."/>
            <person name="Cros-Aarteil S."/>
            <person name="Calhoun S."/>
            <person name="Haridas S."/>
            <person name="Kuo A."/>
            <person name="Mondo S."/>
            <person name="Pangilinan J."/>
            <person name="Riley R."/>
            <person name="LaButti K."/>
            <person name="Andreopoulos B."/>
            <person name="Lipzen A."/>
            <person name="Chen C."/>
            <person name="Yanf M."/>
            <person name="Daum C."/>
            <person name="Ng V."/>
            <person name="Clum A."/>
            <person name="Steindorff A."/>
            <person name="Ohm R."/>
            <person name="Martin F."/>
            <person name="Silar P."/>
            <person name="Natvig D."/>
            <person name="Lalanne C."/>
            <person name="Gautier V."/>
            <person name="Ament-velasquez S.L."/>
            <person name="Kruys A."/>
            <person name="Hutchinson M.I."/>
            <person name="Powell A.J."/>
            <person name="Barry K."/>
            <person name="Miller A.N."/>
            <person name="Grigoriev I.V."/>
            <person name="Debuchy R."/>
            <person name="Gladieux P."/>
            <person name="Thoren M.H."/>
            <person name="Johannesson H."/>
        </authorList>
    </citation>
    <scope>NUCLEOTIDE SEQUENCE</scope>
    <source>
        <strain evidence="2">SMH3391-2</strain>
    </source>
</reference>
<dbReference type="Proteomes" id="UP001174934">
    <property type="component" value="Unassembled WGS sequence"/>
</dbReference>
<evidence type="ECO:0000256" key="1">
    <source>
        <dbReference type="SAM" id="MobiDB-lite"/>
    </source>
</evidence>
<protein>
    <submittedName>
        <fullName evidence="2">Uncharacterized protein</fullName>
    </submittedName>
</protein>
<feature type="region of interest" description="Disordered" evidence="1">
    <location>
        <begin position="1"/>
        <end position="21"/>
    </location>
</feature>
<gene>
    <name evidence="2" type="ORF">B0T17DRAFT_615240</name>
</gene>
<accession>A0AA39X8V5</accession>
<proteinExistence type="predicted"/>
<name>A0AA39X8V5_9PEZI</name>
<comment type="caution">
    <text evidence="2">The sequence shown here is derived from an EMBL/GenBank/DDBJ whole genome shotgun (WGS) entry which is preliminary data.</text>
</comment>
<dbReference type="AlphaFoldDB" id="A0AA39X8V5"/>